<accession>A0ABS1TMP1</accession>
<evidence type="ECO:0000313" key="3">
    <source>
        <dbReference type="Proteomes" id="UP000623967"/>
    </source>
</evidence>
<comment type="caution">
    <text evidence="2">The sequence shown here is derived from an EMBL/GenBank/DDBJ whole genome shotgun (WGS) entry which is preliminary data.</text>
</comment>
<feature type="region of interest" description="Disordered" evidence="1">
    <location>
        <begin position="82"/>
        <end position="114"/>
    </location>
</feature>
<reference evidence="2 3" key="1">
    <citation type="submission" date="2021-01" db="EMBL/GenBank/DDBJ databases">
        <title>Genome public.</title>
        <authorList>
            <person name="Liu C."/>
            <person name="Sun Q."/>
        </authorList>
    </citation>
    <scope>NUCLEOTIDE SEQUENCE [LARGE SCALE GENOMIC DNA]</scope>
    <source>
        <strain evidence="2 3">YIM B02564</strain>
    </source>
</reference>
<sequence length="129" mass="14152">MQKKMHNGDVVFLAHAKYDDYTRNVAKKVHSQLSASYDPTSVHPTFIKIGPWFQGPTELSVDGIPFDGDSFLGLRVRGMSDPGGSLVLRQRENSRNAENPAPDGSPEAWAGVPKRALVKHPEIINLTGD</sequence>
<organism evidence="2 3">
    <name type="scientific">Neobacillus paridis</name>
    <dbReference type="NCBI Taxonomy" id="2803862"/>
    <lineage>
        <taxon>Bacteria</taxon>
        <taxon>Bacillati</taxon>
        <taxon>Bacillota</taxon>
        <taxon>Bacilli</taxon>
        <taxon>Bacillales</taxon>
        <taxon>Bacillaceae</taxon>
        <taxon>Neobacillus</taxon>
    </lineage>
</organism>
<name>A0ABS1TMP1_9BACI</name>
<protein>
    <submittedName>
        <fullName evidence="2">Uncharacterized protein</fullName>
    </submittedName>
</protein>
<gene>
    <name evidence="2" type="ORF">JK635_06375</name>
</gene>
<dbReference type="RefSeq" id="WP_202653134.1">
    <property type="nucleotide sequence ID" value="NZ_JAESWB010000111.1"/>
</dbReference>
<proteinExistence type="predicted"/>
<evidence type="ECO:0000313" key="2">
    <source>
        <dbReference type="EMBL" id="MBL4951853.1"/>
    </source>
</evidence>
<evidence type="ECO:0000256" key="1">
    <source>
        <dbReference type="SAM" id="MobiDB-lite"/>
    </source>
</evidence>
<keyword evidence="3" id="KW-1185">Reference proteome</keyword>
<dbReference type="Proteomes" id="UP000623967">
    <property type="component" value="Unassembled WGS sequence"/>
</dbReference>
<dbReference type="EMBL" id="JAESWB010000111">
    <property type="protein sequence ID" value="MBL4951853.1"/>
    <property type="molecule type" value="Genomic_DNA"/>
</dbReference>
<feature type="non-terminal residue" evidence="2">
    <location>
        <position position="129"/>
    </location>
</feature>